<evidence type="ECO:0008006" key="4">
    <source>
        <dbReference type="Google" id="ProtNLM"/>
    </source>
</evidence>
<dbReference type="Proteomes" id="UP001551482">
    <property type="component" value="Unassembled WGS sequence"/>
</dbReference>
<name>A0ABV3D9R6_9ACTN</name>
<protein>
    <recommendedName>
        <fullName evidence="4">Fibronectin type-III domain-containing protein</fullName>
    </recommendedName>
</protein>
<feature type="region of interest" description="Disordered" evidence="1">
    <location>
        <begin position="23"/>
        <end position="62"/>
    </location>
</feature>
<sequence length="159" mass="16364">MGGGLVVLLFAILAAFVFLGGDGTGGEEAAPPQDPKQETPSSPPPPTGPVGARPVPPEKLPDLAPQSVAVGVFEDQLQVSWSPPRDAASVSGYFVIVQTSDGRVEEQRLVERDADLTVVFDDASLCAVVTTIVGTPAGLQLARGELVCPRPTPTPTAPV</sequence>
<evidence type="ECO:0000313" key="3">
    <source>
        <dbReference type="Proteomes" id="UP001551482"/>
    </source>
</evidence>
<comment type="caution">
    <text evidence="2">The sequence shown here is derived from an EMBL/GenBank/DDBJ whole genome shotgun (WGS) entry which is preliminary data.</text>
</comment>
<dbReference type="InterPro" id="IPR036116">
    <property type="entry name" value="FN3_sf"/>
</dbReference>
<dbReference type="SUPFAM" id="SSF49265">
    <property type="entry name" value="Fibronectin type III"/>
    <property type="match status" value="1"/>
</dbReference>
<reference evidence="2 3" key="1">
    <citation type="submission" date="2024-06" db="EMBL/GenBank/DDBJ databases">
        <title>The Natural Products Discovery Center: Release of the First 8490 Sequenced Strains for Exploring Actinobacteria Biosynthetic Diversity.</title>
        <authorList>
            <person name="Kalkreuter E."/>
            <person name="Kautsar S.A."/>
            <person name="Yang D."/>
            <person name="Bader C.D."/>
            <person name="Teijaro C.N."/>
            <person name="Fluegel L."/>
            <person name="Davis C.M."/>
            <person name="Simpson J.R."/>
            <person name="Lauterbach L."/>
            <person name="Steele A.D."/>
            <person name="Gui C."/>
            <person name="Meng S."/>
            <person name="Li G."/>
            <person name="Viehrig K."/>
            <person name="Ye F."/>
            <person name="Su P."/>
            <person name="Kiefer A.F."/>
            <person name="Nichols A."/>
            <person name="Cepeda A.J."/>
            <person name="Yan W."/>
            <person name="Fan B."/>
            <person name="Jiang Y."/>
            <person name="Adhikari A."/>
            <person name="Zheng C.-J."/>
            <person name="Schuster L."/>
            <person name="Cowan T.M."/>
            <person name="Smanski M.J."/>
            <person name="Chevrette M.G."/>
            <person name="De Carvalho L.P.S."/>
            <person name="Shen B."/>
        </authorList>
    </citation>
    <scope>NUCLEOTIDE SEQUENCE [LARGE SCALE GENOMIC DNA]</scope>
    <source>
        <strain evidence="2 3">NPDC048946</strain>
    </source>
</reference>
<feature type="compositionally biased region" description="Pro residues" evidence="1">
    <location>
        <begin position="41"/>
        <end position="58"/>
    </location>
</feature>
<organism evidence="2 3">
    <name type="scientific">Streptodolium elevatio</name>
    <dbReference type="NCBI Taxonomy" id="3157996"/>
    <lineage>
        <taxon>Bacteria</taxon>
        <taxon>Bacillati</taxon>
        <taxon>Actinomycetota</taxon>
        <taxon>Actinomycetes</taxon>
        <taxon>Kitasatosporales</taxon>
        <taxon>Streptomycetaceae</taxon>
        <taxon>Streptodolium</taxon>
    </lineage>
</organism>
<evidence type="ECO:0000256" key="1">
    <source>
        <dbReference type="SAM" id="MobiDB-lite"/>
    </source>
</evidence>
<accession>A0ABV3D9R6</accession>
<keyword evidence="3" id="KW-1185">Reference proteome</keyword>
<dbReference type="EMBL" id="JBEZFP010000005">
    <property type="protein sequence ID" value="MEU8132475.1"/>
    <property type="molecule type" value="Genomic_DNA"/>
</dbReference>
<gene>
    <name evidence="2" type="ORF">AB0C36_03115</name>
</gene>
<evidence type="ECO:0000313" key="2">
    <source>
        <dbReference type="EMBL" id="MEU8132475.1"/>
    </source>
</evidence>
<dbReference type="RefSeq" id="WP_358348360.1">
    <property type="nucleotide sequence ID" value="NZ_JBEZFP010000005.1"/>
</dbReference>
<proteinExistence type="predicted"/>